<dbReference type="InterPro" id="IPR010998">
    <property type="entry name" value="Integrase_recombinase_N"/>
</dbReference>
<feature type="domain" description="Core-binding (CB)" evidence="6">
    <location>
        <begin position="234"/>
        <end position="325"/>
    </location>
</feature>
<evidence type="ECO:0008006" key="9">
    <source>
        <dbReference type="Google" id="ProtNLM"/>
    </source>
</evidence>
<gene>
    <name evidence="7" type="ORF">GCM10008957_22610</name>
</gene>
<evidence type="ECO:0000256" key="3">
    <source>
        <dbReference type="ARBA" id="ARBA00023172"/>
    </source>
</evidence>
<dbReference type="Gene3D" id="1.10.150.130">
    <property type="match status" value="1"/>
</dbReference>
<dbReference type="PROSITE" id="PS51898">
    <property type="entry name" value="TYR_RECOMBINASE"/>
    <property type="match status" value="1"/>
</dbReference>
<protein>
    <recommendedName>
        <fullName evidence="9">Integrase</fullName>
    </recommendedName>
</protein>
<dbReference type="InterPro" id="IPR002104">
    <property type="entry name" value="Integrase_catalytic"/>
</dbReference>
<dbReference type="GO" id="GO:0003677">
    <property type="term" value="F:DNA binding"/>
    <property type="evidence" value="ECO:0007669"/>
    <property type="project" value="UniProtKB-UniRule"/>
</dbReference>
<keyword evidence="3" id="KW-0233">DNA recombination</keyword>
<dbReference type="Gene3D" id="1.10.443.10">
    <property type="entry name" value="Intergrase catalytic core"/>
    <property type="match status" value="1"/>
</dbReference>
<reference evidence="7" key="2">
    <citation type="submission" date="2020-09" db="EMBL/GenBank/DDBJ databases">
        <authorList>
            <person name="Sun Q."/>
            <person name="Ohkuma M."/>
        </authorList>
    </citation>
    <scope>NUCLEOTIDE SEQUENCE</scope>
    <source>
        <strain evidence="7">JCM 31311</strain>
    </source>
</reference>
<organism evidence="7 8">
    <name type="scientific">Deinococcus ruber</name>
    <dbReference type="NCBI Taxonomy" id="1848197"/>
    <lineage>
        <taxon>Bacteria</taxon>
        <taxon>Thermotogati</taxon>
        <taxon>Deinococcota</taxon>
        <taxon>Deinococci</taxon>
        <taxon>Deinococcales</taxon>
        <taxon>Deinococcaceae</taxon>
        <taxon>Deinococcus</taxon>
    </lineage>
</organism>
<name>A0A918F847_9DEIO</name>
<dbReference type="SUPFAM" id="SSF56349">
    <property type="entry name" value="DNA breaking-rejoining enzymes"/>
    <property type="match status" value="1"/>
</dbReference>
<dbReference type="AlphaFoldDB" id="A0A918F847"/>
<dbReference type="InterPro" id="IPR044068">
    <property type="entry name" value="CB"/>
</dbReference>
<evidence type="ECO:0000313" key="7">
    <source>
        <dbReference type="EMBL" id="GGR09375.1"/>
    </source>
</evidence>
<dbReference type="GO" id="GO:0006310">
    <property type="term" value="P:DNA recombination"/>
    <property type="evidence" value="ECO:0007669"/>
    <property type="project" value="UniProtKB-KW"/>
</dbReference>
<dbReference type="CDD" id="cd00397">
    <property type="entry name" value="DNA_BRE_C"/>
    <property type="match status" value="1"/>
</dbReference>
<evidence type="ECO:0000256" key="1">
    <source>
        <dbReference type="ARBA" id="ARBA00008857"/>
    </source>
</evidence>
<proteinExistence type="inferred from homology"/>
<dbReference type="PROSITE" id="PS51900">
    <property type="entry name" value="CB"/>
    <property type="match status" value="1"/>
</dbReference>
<sequence>MTAIRKIEPAAVLTVIEHAEWPVYEVFFRTRYGHAPDRGVHSDYQEFRRSFVNLSVWQAAPLPVRVGHAGQGELTTVSARVRPYLYSFVFTEALQLDWPWIIAVRTHVLPDSLLPAPMLTLLASLRESAHHLGYTKSVDRKITPVLKRLYLHFGATALQQLSDEHLIRFETALETFRTSPDFELYFASEQDWQATNHGFHSAMFALRVLLYHRGTLAALPKKRPKRAPIPAPTQPTLQLLERYCEARTAQRAAPNTIAKYRYAVKRFLQWLSEAYPAVQSFDQVQRDHALAYSTFLDTTLSSRTHQPISLETKISRLSDLSVFLQDVSAWGWEGAPRRPLLGPRDLPKRPRSIPRYIPDDQLQRLMPEIHALTCPFQRAALLIARWSGARRGEIQTLDLDCLDTYPDGTPRLRLPVGKSRTERVVPLHPEAAAAIRQLQENAHDLRGFRHPTTGIESKRLFVRKGRILHVNYLVEAPLLQICQKLGLLHPNGNALITAHRFRHTVGTQLAEGGARLHTIMKMLGHTSTEMTLVYAHISDRAVVEDYQRVLGPGSVIAGGSIAKQLQAGTLPEASIEWLKTNFFKTELELGHCLRLPQEGPCECDLYLNCAKFVTTATYAPRLRARRLRELELIADARARGWPREVERHECALRLLEDYLSALDEPVKLTDDQPLED</sequence>
<dbReference type="GO" id="GO:0015074">
    <property type="term" value="P:DNA integration"/>
    <property type="evidence" value="ECO:0007669"/>
    <property type="project" value="InterPro"/>
</dbReference>
<accession>A0A918F847</accession>
<dbReference type="PANTHER" id="PTHR30349">
    <property type="entry name" value="PHAGE INTEGRASE-RELATED"/>
    <property type="match status" value="1"/>
</dbReference>
<comment type="similarity">
    <text evidence="1">Belongs to the 'phage' integrase family.</text>
</comment>
<evidence type="ECO:0000259" key="6">
    <source>
        <dbReference type="PROSITE" id="PS51900"/>
    </source>
</evidence>
<dbReference type="Pfam" id="PF00589">
    <property type="entry name" value="Phage_integrase"/>
    <property type="match status" value="1"/>
</dbReference>
<reference evidence="7" key="1">
    <citation type="journal article" date="2014" name="Int. J. Syst. Evol. Microbiol.">
        <title>Complete genome sequence of Corynebacterium casei LMG S-19264T (=DSM 44701T), isolated from a smear-ripened cheese.</title>
        <authorList>
            <consortium name="US DOE Joint Genome Institute (JGI-PGF)"/>
            <person name="Walter F."/>
            <person name="Albersmeier A."/>
            <person name="Kalinowski J."/>
            <person name="Ruckert C."/>
        </authorList>
    </citation>
    <scope>NUCLEOTIDE SEQUENCE</scope>
    <source>
        <strain evidence="7">JCM 31311</strain>
    </source>
</reference>
<dbReference type="InterPro" id="IPR050090">
    <property type="entry name" value="Tyrosine_recombinase_XerCD"/>
</dbReference>
<keyword evidence="8" id="KW-1185">Reference proteome</keyword>
<dbReference type="RefSeq" id="WP_189090414.1">
    <property type="nucleotide sequence ID" value="NZ_BMQL01000011.1"/>
</dbReference>
<dbReference type="InterPro" id="IPR011010">
    <property type="entry name" value="DNA_brk_join_enz"/>
</dbReference>
<dbReference type="PANTHER" id="PTHR30349:SF64">
    <property type="entry name" value="PROPHAGE INTEGRASE INTD-RELATED"/>
    <property type="match status" value="1"/>
</dbReference>
<dbReference type="InterPro" id="IPR013762">
    <property type="entry name" value="Integrase-like_cat_sf"/>
</dbReference>
<evidence type="ECO:0000256" key="4">
    <source>
        <dbReference type="PROSITE-ProRule" id="PRU01248"/>
    </source>
</evidence>
<dbReference type="Proteomes" id="UP000603865">
    <property type="component" value="Unassembled WGS sequence"/>
</dbReference>
<evidence type="ECO:0000313" key="8">
    <source>
        <dbReference type="Proteomes" id="UP000603865"/>
    </source>
</evidence>
<evidence type="ECO:0000256" key="2">
    <source>
        <dbReference type="ARBA" id="ARBA00023125"/>
    </source>
</evidence>
<dbReference type="EMBL" id="BMQL01000011">
    <property type="protein sequence ID" value="GGR09375.1"/>
    <property type="molecule type" value="Genomic_DNA"/>
</dbReference>
<feature type="domain" description="Tyr recombinase" evidence="5">
    <location>
        <begin position="352"/>
        <end position="547"/>
    </location>
</feature>
<evidence type="ECO:0000259" key="5">
    <source>
        <dbReference type="PROSITE" id="PS51898"/>
    </source>
</evidence>
<comment type="caution">
    <text evidence="7">The sequence shown here is derived from an EMBL/GenBank/DDBJ whole genome shotgun (WGS) entry which is preliminary data.</text>
</comment>
<keyword evidence="2 4" id="KW-0238">DNA-binding</keyword>